<evidence type="ECO:0000313" key="3">
    <source>
        <dbReference type="EMBL" id="VAX11002.1"/>
    </source>
</evidence>
<dbReference type="Pfam" id="PF00072">
    <property type="entry name" value="Response_reg"/>
    <property type="match status" value="1"/>
</dbReference>
<proteinExistence type="predicted"/>
<dbReference type="PANTHER" id="PTHR44591:SF3">
    <property type="entry name" value="RESPONSE REGULATORY DOMAIN-CONTAINING PROTEIN"/>
    <property type="match status" value="1"/>
</dbReference>
<keyword evidence="1" id="KW-0597">Phosphoprotein</keyword>
<dbReference type="Gene3D" id="3.40.50.2300">
    <property type="match status" value="1"/>
</dbReference>
<dbReference type="InterPro" id="IPR011006">
    <property type="entry name" value="CheY-like_superfamily"/>
</dbReference>
<dbReference type="PANTHER" id="PTHR44591">
    <property type="entry name" value="STRESS RESPONSE REGULATOR PROTEIN 1"/>
    <property type="match status" value="1"/>
</dbReference>
<organism evidence="3">
    <name type="scientific">hydrothermal vent metagenome</name>
    <dbReference type="NCBI Taxonomy" id="652676"/>
    <lineage>
        <taxon>unclassified sequences</taxon>
        <taxon>metagenomes</taxon>
        <taxon>ecological metagenomes</taxon>
    </lineage>
</organism>
<dbReference type="EMBL" id="UOFX01000080">
    <property type="protein sequence ID" value="VAX11002.1"/>
    <property type="molecule type" value="Genomic_DNA"/>
</dbReference>
<feature type="domain" description="Response regulatory" evidence="2">
    <location>
        <begin position="4"/>
        <end position="115"/>
    </location>
</feature>
<accession>A0A3B1B4D6</accession>
<reference evidence="3" key="1">
    <citation type="submission" date="2018-06" db="EMBL/GenBank/DDBJ databases">
        <authorList>
            <person name="Zhirakovskaya E."/>
        </authorList>
    </citation>
    <scope>NUCLEOTIDE SEQUENCE</scope>
</reference>
<dbReference type="InterPro" id="IPR001789">
    <property type="entry name" value="Sig_transdc_resp-reg_receiver"/>
</dbReference>
<gene>
    <name evidence="3" type="ORF">MNBD_GAMMA26-1829</name>
</gene>
<dbReference type="AlphaFoldDB" id="A0A3B1B4D6"/>
<evidence type="ECO:0000256" key="1">
    <source>
        <dbReference type="ARBA" id="ARBA00022553"/>
    </source>
</evidence>
<dbReference type="SMART" id="SM00448">
    <property type="entry name" value="REC"/>
    <property type="match status" value="1"/>
</dbReference>
<dbReference type="InterPro" id="IPR050595">
    <property type="entry name" value="Bact_response_regulator"/>
</dbReference>
<sequence>MSKRILIVEDSAMMRKIITKTLISAGHSIVGEASSGAEALEMYQQLAPDVVTMDITMQGMDGLTAAKEILAVDADAKILILSNLNEDKYRDEAEKIGVLGLINKHKSADILALIE</sequence>
<dbReference type="GO" id="GO:0000160">
    <property type="term" value="P:phosphorelay signal transduction system"/>
    <property type="evidence" value="ECO:0007669"/>
    <property type="project" value="InterPro"/>
</dbReference>
<protein>
    <recommendedName>
        <fullName evidence="2">Response regulatory domain-containing protein</fullName>
    </recommendedName>
</protein>
<name>A0A3B1B4D6_9ZZZZ</name>
<evidence type="ECO:0000259" key="2">
    <source>
        <dbReference type="PROSITE" id="PS50110"/>
    </source>
</evidence>
<dbReference type="PROSITE" id="PS50110">
    <property type="entry name" value="RESPONSE_REGULATORY"/>
    <property type="match status" value="1"/>
</dbReference>
<dbReference type="SUPFAM" id="SSF52172">
    <property type="entry name" value="CheY-like"/>
    <property type="match status" value="1"/>
</dbReference>